<sequence>FVLQPCTRHGHTLGPCISAPLVHQEQVQGEVLLVPGWKVLRTYVTFQDKYQG</sequence>
<reference evidence="1" key="1">
    <citation type="journal article" date="2013" name="Nat. Commun.">
        <title>Whole-genome sequencing of Oryza brachyantha reveals mechanisms underlying Oryza genome evolution.</title>
        <authorList>
            <person name="Chen J."/>
            <person name="Huang Q."/>
            <person name="Gao D."/>
            <person name="Wang J."/>
            <person name="Lang Y."/>
            <person name="Liu T."/>
            <person name="Li B."/>
            <person name="Bai Z."/>
            <person name="Luis Goicoechea J."/>
            <person name="Liang C."/>
            <person name="Chen C."/>
            <person name="Zhang W."/>
            <person name="Sun S."/>
            <person name="Liao Y."/>
            <person name="Zhang X."/>
            <person name="Yang L."/>
            <person name="Song C."/>
            <person name="Wang M."/>
            <person name="Shi J."/>
            <person name="Liu G."/>
            <person name="Liu J."/>
            <person name="Zhou H."/>
            <person name="Zhou W."/>
            <person name="Yu Q."/>
            <person name="An N."/>
            <person name="Chen Y."/>
            <person name="Cai Q."/>
            <person name="Wang B."/>
            <person name="Liu B."/>
            <person name="Min J."/>
            <person name="Huang Y."/>
            <person name="Wu H."/>
            <person name="Li Z."/>
            <person name="Zhang Y."/>
            <person name="Yin Y."/>
            <person name="Song W."/>
            <person name="Jiang J."/>
            <person name="Jackson S.A."/>
            <person name="Wing R.A."/>
            <person name="Wang J."/>
            <person name="Chen M."/>
        </authorList>
    </citation>
    <scope>NUCLEOTIDE SEQUENCE [LARGE SCALE GENOMIC DNA]</scope>
    <source>
        <strain evidence="1">cv. IRGC 101232</strain>
    </source>
</reference>
<proteinExistence type="predicted"/>
<name>J3LS64_ORYBR</name>
<dbReference type="EnsemblPlants" id="OB03G38900.1">
    <property type="protein sequence ID" value="OB03G38900.1"/>
    <property type="gene ID" value="OB03G38900"/>
</dbReference>
<dbReference type="Gramene" id="OB03G38900.1">
    <property type="protein sequence ID" value="OB03G38900.1"/>
    <property type="gene ID" value="OB03G38900"/>
</dbReference>
<dbReference type="Proteomes" id="UP000006038">
    <property type="component" value="Chromosome 3"/>
</dbReference>
<dbReference type="AlphaFoldDB" id="J3LS64"/>
<evidence type="ECO:0000313" key="2">
    <source>
        <dbReference type="Proteomes" id="UP000006038"/>
    </source>
</evidence>
<protein>
    <submittedName>
        <fullName evidence="1">Uncharacterized protein</fullName>
    </submittedName>
</protein>
<accession>J3LS64</accession>
<reference evidence="1" key="2">
    <citation type="submission" date="2013-04" db="UniProtKB">
        <authorList>
            <consortium name="EnsemblPlants"/>
        </authorList>
    </citation>
    <scope>IDENTIFICATION</scope>
</reference>
<evidence type="ECO:0000313" key="1">
    <source>
        <dbReference type="EnsemblPlants" id="OB03G38900.1"/>
    </source>
</evidence>
<dbReference type="HOGENOM" id="CLU_3093630_0_0_1"/>
<keyword evidence="2" id="KW-1185">Reference proteome</keyword>
<organism evidence="1">
    <name type="scientific">Oryza brachyantha</name>
    <name type="common">malo sina</name>
    <dbReference type="NCBI Taxonomy" id="4533"/>
    <lineage>
        <taxon>Eukaryota</taxon>
        <taxon>Viridiplantae</taxon>
        <taxon>Streptophyta</taxon>
        <taxon>Embryophyta</taxon>
        <taxon>Tracheophyta</taxon>
        <taxon>Spermatophyta</taxon>
        <taxon>Magnoliopsida</taxon>
        <taxon>Liliopsida</taxon>
        <taxon>Poales</taxon>
        <taxon>Poaceae</taxon>
        <taxon>BOP clade</taxon>
        <taxon>Oryzoideae</taxon>
        <taxon>Oryzeae</taxon>
        <taxon>Oryzinae</taxon>
        <taxon>Oryza</taxon>
    </lineage>
</organism>